<sequence length="204" mass="22490">MKNDQRLSSGSPIQRPTFGAADLITSTSPSGSALLSPCLTTEPQSPTQNACLPLPPLESPSLEKHGQRYEMFSVRVEGAYDTVLSQLDSKRFRRSKETRRRFDIKVQKASCLKTVKSLVGVLVSPPLEAASSQDASIEVCTQIDDALNSLWIQLSYLARDIARFGQRYEVRLSRMRSLCPLTSLNSPDCSRTANCLLKLAGKIL</sequence>
<organism evidence="2 3">
    <name type="scientific">Colletotrichum navitas</name>
    <dbReference type="NCBI Taxonomy" id="681940"/>
    <lineage>
        <taxon>Eukaryota</taxon>
        <taxon>Fungi</taxon>
        <taxon>Dikarya</taxon>
        <taxon>Ascomycota</taxon>
        <taxon>Pezizomycotina</taxon>
        <taxon>Sordariomycetes</taxon>
        <taxon>Hypocreomycetidae</taxon>
        <taxon>Glomerellales</taxon>
        <taxon>Glomerellaceae</taxon>
        <taxon>Colletotrichum</taxon>
        <taxon>Colletotrichum graminicola species complex</taxon>
    </lineage>
</organism>
<reference evidence="2" key="1">
    <citation type="submission" date="2021-06" db="EMBL/GenBank/DDBJ databases">
        <title>Comparative genomics, transcriptomics and evolutionary studies reveal genomic signatures of adaptation to plant cell wall in hemibiotrophic fungi.</title>
        <authorList>
            <consortium name="DOE Joint Genome Institute"/>
            <person name="Baroncelli R."/>
            <person name="Diaz J.F."/>
            <person name="Benocci T."/>
            <person name="Peng M."/>
            <person name="Battaglia E."/>
            <person name="Haridas S."/>
            <person name="Andreopoulos W."/>
            <person name="Labutti K."/>
            <person name="Pangilinan J."/>
            <person name="Floch G.L."/>
            <person name="Makela M.R."/>
            <person name="Henrissat B."/>
            <person name="Grigoriev I.V."/>
            <person name="Crouch J.A."/>
            <person name="De Vries R.P."/>
            <person name="Sukno S.A."/>
            <person name="Thon M.R."/>
        </authorList>
    </citation>
    <scope>NUCLEOTIDE SEQUENCE</scope>
    <source>
        <strain evidence="2">CBS 125086</strain>
    </source>
</reference>
<keyword evidence="3" id="KW-1185">Reference proteome</keyword>
<dbReference type="AlphaFoldDB" id="A0AAD8QBI5"/>
<protein>
    <submittedName>
        <fullName evidence="2">Uncharacterized protein</fullName>
    </submittedName>
</protein>
<feature type="compositionally biased region" description="Polar residues" evidence="1">
    <location>
        <begin position="24"/>
        <end position="50"/>
    </location>
</feature>
<evidence type="ECO:0000313" key="3">
    <source>
        <dbReference type="Proteomes" id="UP001230504"/>
    </source>
</evidence>
<dbReference type="EMBL" id="JAHLJV010000002">
    <property type="protein sequence ID" value="KAK1599350.1"/>
    <property type="molecule type" value="Genomic_DNA"/>
</dbReference>
<dbReference type="RefSeq" id="XP_060419939.1">
    <property type="nucleotide sequence ID" value="XM_060553515.1"/>
</dbReference>
<evidence type="ECO:0000256" key="1">
    <source>
        <dbReference type="SAM" id="MobiDB-lite"/>
    </source>
</evidence>
<proteinExistence type="predicted"/>
<feature type="compositionally biased region" description="Polar residues" evidence="1">
    <location>
        <begin position="1"/>
        <end position="14"/>
    </location>
</feature>
<evidence type="ECO:0000313" key="2">
    <source>
        <dbReference type="EMBL" id="KAK1599350.1"/>
    </source>
</evidence>
<name>A0AAD8QBI5_9PEZI</name>
<dbReference type="Proteomes" id="UP001230504">
    <property type="component" value="Unassembled WGS sequence"/>
</dbReference>
<feature type="region of interest" description="Disordered" evidence="1">
    <location>
        <begin position="1"/>
        <end position="59"/>
    </location>
</feature>
<gene>
    <name evidence="2" type="ORF">LY79DRAFT_504495</name>
</gene>
<comment type="caution">
    <text evidence="2">The sequence shown here is derived from an EMBL/GenBank/DDBJ whole genome shotgun (WGS) entry which is preliminary data.</text>
</comment>
<accession>A0AAD8QBI5</accession>
<dbReference type="GeneID" id="85437755"/>